<keyword evidence="6" id="KW-0732">Signal</keyword>
<evidence type="ECO:0000313" key="8">
    <source>
        <dbReference type="EMBL" id="USQ77943.1"/>
    </source>
</evidence>
<dbReference type="InterPro" id="IPR036188">
    <property type="entry name" value="FAD/NAD-bd_sf"/>
</dbReference>
<dbReference type="EC" id="1.-.-.-" evidence="8"/>
<evidence type="ECO:0000256" key="5">
    <source>
        <dbReference type="SAM" id="MobiDB-lite"/>
    </source>
</evidence>
<dbReference type="Pfam" id="PF01593">
    <property type="entry name" value="Amino_oxidase"/>
    <property type="match status" value="1"/>
</dbReference>
<sequence>MTPAPTRIAVIGGGIAGLASAALLAADGHDVDLFEQQPEVGGRAGSRTVDGFRFDTGPSWLLMPEVFDHFFQLLGSSMEEQLDLQVLDPAYRVFFEGESGTEPPPHLDVMADTAANLAAFEQIESGAGSALAAYLDSSREAYAIALRHFLYTNFTSALAQASPDVARRLPRLLPQLARSLESFVAARFSDVRLRQVLGYPAVFLGSSPDRAPSLYHLMSALDLTGGVMYPQGGFARLIEVIAALATERGVRIHTGATVTAVTTQATGLRRGALPVPRLQRPRARVTGVRWRGADGLDHEHHADVVVGAGDLHHLETQLLPHELRTYPQKYWDTQVSGPGAVLVLLGVQGELPQLPHHSLFFTHDWHANFDAIFGGRVPTPASVYVCKPSATDSGVAPKGHENLFVLVPVPADPTLGRGGAHGAGDPVIERVADAAITQVAEWAGIPDLAERIVVRHTIGPGDFAADLSAWQGGMLGPSHTLRQSAMFRSRNRSRHVDGLLYAGASTIPGIGLPMCLISAELVLKHLRGDTSTGPSPVPTRTGPLSEAP</sequence>
<dbReference type="PANTHER" id="PTHR43734:SF1">
    <property type="entry name" value="PHYTOENE DESATURASE"/>
    <property type="match status" value="1"/>
</dbReference>
<feature type="domain" description="Amine oxidase" evidence="7">
    <location>
        <begin position="15"/>
        <end position="520"/>
    </location>
</feature>
<dbReference type="EMBL" id="CP099490">
    <property type="protein sequence ID" value="USQ77943.1"/>
    <property type="molecule type" value="Genomic_DNA"/>
</dbReference>
<feature type="chain" id="PRO_5045110643" evidence="6">
    <location>
        <begin position="26"/>
        <end position="548"/>
    </location>
</feature>
<evidence type="ECO:0000256" key="1">
    <source>
        <dbReference type="ARBA" id="ARBA00004829"/>
    </source>
</evidence>
<keyword evidence="9" id="KW-1185">Reference proteome</keyword>
<keyword evidence="3 4" id="KW-0560">Oxidoreductase</keyword>
<dbReference type="Gene3D" id="3.50.50.60">
    <property type="entry name" value="FAD/NAD(P)-binding domain"/>
    <property type="match status" value="2"/>
</dbReference>
<gene>
    <name evidence="8" type="primary">crtI</name>
    <name evidence="8" type="ORF">NF557_08670</name>
</gene>
<dbReference type="Proteomes" id="UP001056535">
    <property type="component" value="Chromosome"/>
</dbReference>
<organism evidence="8 9">
    <name type="scientific">Ornithinimicrobium cryptoxanthini</name>
    <dbReference type="NCBI Taxonomy" id="2934161"/>
    <lineage>
        <taxon>Bacteria</taxon>
        <taxon>Bacillati</taxon>
        <taxon>Actinomycetota</taxon>
        <taxon>Actinomycetes</taxon>
        <taxon>Micrococcales</taxon>
        <taxon>Ornithinimicrobiaceae</taxon>
        <taxon>Ornithinimicrobium</taxon>
    </lineage>
</organism>
<evidence type="ECO:0000256" key="3">
    <source>
        <dbReference type="ARBA" id="ARBA00023002"/>
    </source>
</evidence>
<proteinExistence type="inferred from homology"/>
<dbReference type="NCBIfam" id="TIGR02734">
    <property type="entry name" value="crtI_fam"/>
    <property type="match status" value="1"/>
</dbReference>
<evidence type="ECO:0000256" key="6">
    <source>
        <dbReference type="SAM" id="SignalP"/>
    </source>
</evidence>
<evidence type="ECO:0000313" key="9">
    <source>
        <dbReference type="Proteomes" id="UP001056535"/>
    </source>
</evidence>
<feature type="signal peptide" evidence="6">
    <location>
        <begin position="1"/>
        <end position="25"/>
    </location>
</feature>
<dbReference type="InterPro" id="IPR002937">
    <property type="entry name" value="Amino_oxidase"/>
</dbReference>
<name>A0ABY4YNK4_9MICO</name>
<dbReference type="PANTHER" id="PTHR43734">
    <property type="entry name" value="PHYTOENE DESATURASE"/>
    <property type="match status" value="1"/>
</dbReference>
<evidence type="ECO:0000259" key="7">
    <source>
        <dbReference type="Pfam" id="PF01593"/>
    </source>
</evidence>
<comment type="pathway">
    <text evidence="1 4">Carotenoid biosynthesis.</text>
</comment>
<feature type="region of interest" description="Disordered" evidence="5">
    <location>
        <begin position="528"/>
        <end position="548"/>
    </location>
</feature>
<keyword evidence="2 4" id="KW-0125">Carotenoid biosynthesis</keyword>
<protein>
    <submittedName>
        <fullName evidence="8">Phytoene desaturase family protein</fullName>
        <ecNumber evidence="8">1.-.-.-</ecNumber>
    </submittedName>
</protein>
<dbReference type="SUPFAM" id="SSF51905">
    <property type="entry name" value="FAD/NAD(P)-binding domain"/>
    <property type="match status" value="1"/>
</dbReference>
<dbReference type="RefSeq" id="WP_252623848.1">
    <property type="nucleotide sequence ID" value="NZ_CP099490.1"/>
</dbReference>
<evidence type="ECO:0000256" key="4">
    <source>
        <dbReference type="RuleBase" id="RU362075"/>
    </source>
</evidence>
<dbReference type="PRINTS" id="PR00419">
    <property type="entry name" value="ADXRDTASE"/>
</dbReference>
<dbReference type="InterPro" id="IPR014105">
    <property type="entry name" value="Carotenoid/retinoid_OxRdtase"/>
</dbReference>
<comment type="similarity">
    <text evidence="4">Belongs to the carotenoid/retinoid oxidoreductase family.</text>
</comment>
<reference evidence="8" key="1">
    <citation type="submission" date="2022-06" db="EMBL/GenBank/DDBJ databases">
        <title>Ornithinimicrobium JY.X270.</title>
        <authorList>
            <person name="Huang Y."/>
        </authorList>
    </citation>
    <scope>NUCLEOTIDE SEQUENCE</scope>
    <source>
        <strain evidence="8">JY.X270</strain>
    </source>
</reference>
<evidence type="ECO:0000256" key="2">
    <source>
        <dbReference type="ARBA" id="ARBA00022746"/>
    </source>
</evidence>
<accession>A0ABY4YNK4</accession>
<dbReference type="GO" id="GO:0016491">
    <property type="term" value="F:oxidoreductase activity"/>
    <property type="evidence" value="ECO:0007669"/>
    <property type="project" value="UniProtKB-KW"/>
</dbReference>